<dbReference type="AlphaFoldDB" id="A0A433VC97"/>
<evidence type="ECO:0000313" key="1">
    <source>
        <dbReference type="EMBL" id="RUT03639.1"/>
    </source>
</evidence>
<comment type="caution">
    <text evidence="1">The sequence shown here is derived from an EMBL/GenBank/DDBJ whole genome shotgun (WGS) entry which is preliminary data.</text>
</comment>
<gene>
    <name evidence="1" type="ORF">DSM106972_052780</name>
</gene>
<proteinExistence type="predicted"/>
<dbReference type="EMBL" id="RSCL01000013">
    <property type="protein sequence ID" value="RUT03639.1"/>
    <property type="molecule type" value="Genomic_DNA"/>
</dbReference>
<protein>
    <submittedName>
        <fullName evidence="1">Uncharacterized protein</fullName>
    </submittedName>
</protein>
<evidence type="ECO:0000313" key="2">
    <source>
        <dbReference type="Proteomes" id="UP000271624"/>
    </source>
</evidence>
<accession>A0A433VC97</accession>
<keyword evidence="2" id="KW-1185">Reference proteome</keyword>
<dbReference type="Proteomes" id="UP000271624">
    <property type="component" value="Unassembled WGS sequence"/>
</dbReference>
<name>A0A433VC97_9CYAN</name>
<organism evidence="1 2">
    <name type="scientific">Dulcicalothrix desertica PCC 7102</name>
    <dbReference type="NCBI Taxonomy" id="232991"/>
    <lineage>
        <taxon>Bacteria</taxon>
        <taxon>Bacillati</taxon>
        <taxon>Cyanobacteriota</taxon>
        <taxon>Cyanophyceae</taxon>
        <taxon>Nostocales</taxon>
        <taxon>Calotrichaceae</taxon>
        <taxon>Dulcicalothrix</taxon>
    </lineage>
</organism>
<reference evidence="1" key="2">
    <citation type="journal article" date="2019" name="Genome Biol. Evol.">
        <title>Day and night: Metabolic profiles and evolutionary relationships of six axenic non-marine cyanobacteria.</title>
        <authorList>
            <person name="Will S.E."/>
            <person name="Henke P."/>
            <person name="Boedeker C."/>
            <person name="Huang S."/>
            <person name="Brinkmann H."/>
            <person name="Rohde M."/>
            <person name="Jarek M."/>
            <person name="Friedl T."/>
            <person name="Seufert S."/>
            <person name="Schumacher M."/>
            <person name="Overmann J."/>
            <person name="Neumann-Schaal M."/>
            <person name="Petersen J."/>
        </authorList>
    </citation>
    <scope>NUCLEOTIDE SEQUENCE [LARGE SCALE GENOMIC DNA]</scope>
    <source>
        <strain evidence="1">PCC 7102</strain>
    </source>
</reference>
<dbReference type="RefSeq" id="WP_127083566.1">
    <property type="nucleotide sequence ID" value="NZ_RSCL01000013.1"/>
</dbReference>
<dbReference type="OrthoDB" id="488663at2"/>
<sequence length="86" mass="9887">MTQILVEHQVVVPSIQILDDYEIDGVEDRDFGTLYRLWKGWNLLGTFYQDRLGNWIAQPSLSTSSQRFDTAEQAQQEIISKSGLLI</sequence>
<reference evidence="1" key="1">
    <citation type="submission" date="2018-12" db="EMBL/GenBank/DDBJ databases">
        <authorList>
            <person name="Will S."/>
            <person name="Neumann-Schaal M."/>
            <person name="Henke P."/>
        </authorList>
    </citation>
    <scope>NUCLEOTIDE SEQUENCE</scope>
    <source>
        <strain evidence="1">PCC 7102</strain>
    </source>
</reference>